<keyword evidence="3" id="KW-0862">Zinc</keyword>
<accession>A0AAW1HR27</accession>
<evidence type="ECO:0000256" key="2">
    <source>
        <dbReference type="ARBA" id="ARBA00022771"/>
    </source>
</evidence>
<feature type="compositionally biased region" description="Basic residues" evidence="6">
    <location>
        <begin position="847"/>
        <end position="863"/>
    </location>
</feature>
<feature type="compositionally biased region" description="Polar residues" evidence="6">
    <location>
        <begin position="340"/>
        <end position="353"/>
    </location>
</feature>
<feature type="compositionally biased region" description="Polar residues" evidence="6">
    <location>
        <begin position="103"/>
        <end position="112"/>
    </location>
</feature>
<feature type="region of interest" description="Disordered" evidence="6">
    <location>
        <begin position="265"/>
        <end position="294"/>
    </location>
</feature>
<feature type="compositionally biased region" description="Basic and acidic residues" evidence="6">
    <location>
        <begin position="137"/>
        <end position="146"/>
    </location>
</feature>
<dbReference type="PANTHER" id="PTHR33304:SF49">
    <property type="entry name" value="OS12G0161500 PROTEIN"/>
    <property type="match status" value="1"/>
</dbReference>
<dbReference type="InterPro" id="IPR049914">
    <property type="entry name" value="PHD1-3/5-6"/>
</dbReference>
<evidence type="ECO:0000256" key="3">
    <source>
        <dbReference type="ARBA" id="ARBA00022833"/>
    </source>
</evidence>
<dbReference type="SUPFAM" id="SSF57903">
    <property type="entry name" value="FYVE/PHD zinc finger"/>
    <property type="match status" value="1"/>
</dbReference>
<feature type="region of interest" description="Disordered" evidence="6">
    <location>
        <begin position="322"/>
        <end position="353"/>
    </location>
</feature>
<reference evidence="8" key="1">
    <citation type="submission" date="2024-03" db="EMBL/GenBank/DDBJ databases">
        <title>WGS assembly of Saponaria officinalis var. Norfolk2.</title>
        <authorList>
            <person name="Jenkins J."/>
            <person name="Shu S."/>
            <person name="Grimwood J."/>
            <person name="Barry K."/>
            <person name="Goodstein D."/>
            <person name="Schmutz J."/>
            <person name="Leebens-Mack J."/>
            <person name="Osbourn A."/>
        </authorList>
    </citation>
    <scope>NUCLEOTIDE SEQUENCE [LARGE SCALE GENOMIC DNA]</scope>
    <source>
        <strain evidence="8">JIC</strain>
    </source>
</reference>
<evidence type="ECO:0000313" key="8">
    <source>
        <dbReference type="EMBL" id="KAK9678736.1"/>
    </source>
</evidence>
<evidence type="ECO:0000313" key="9">
    <source>
        <dbReference type="Proteomes" id="UP001443914"/>
    </source>
</evidence>
<name>A0AAW1HR27_SAPOF</name>
<dbReference type="EMBL" id="JBDFQZ010000011">
    <property type="protein sequence ID" value="KAK9678736.1"/>
    <property type="molecule type" value="Genomic_DNA"/>
</dbReference>
<sequence length="884" mass="100425">MVVCQICGNKGYSKLLIHCVQCQDVAAHRYCVLSPLVFEDEELNWSCEFCEPGKTKPTTPNKKSESLGASVEQTALQKTVPKKLRNNSRLKKSNVALQGTTKGNTDLSIVNQKNRDVTVRRKRAKPKKTGSTNVSECKQELSEGKKRPGQPKRPVAAKKGKSIKDSISDKGVKKGRFVSVNDTEQNIKNVSLSDTAGDQLVKTGKDVGPLLTEVNVSTCIAGDGNQGDSKLVKQQKRTRRLRPKKKIHIEKSSCEVFPEHLKELDTSKNQPGNADLADTAGDGSQGDSKLVKQQKLTSCSLPKKKIHTEKSSCEVFPEHLQESDICKNQPRNADLADTAGESNNGVSKLAKQQNLTSRLLPKKKIHIEKSSCEVFSEHSKESDTSKNQPRNADLADTAGDGSQGASKSVKQQKPTSRSLPKKKIDTEKSSCEDFSKHLKESDISENQPRNTVLADHADKRKPGVEETAVVLRQQDDVQPNRDVSECRAPRRKRKYVIEMEYSDEDPVFVVAEHSRLLTDVAKYPLSKSSNGALSKLSDDGLPQLSSVESVPTRPSPRKVEDRLLTQETSVVFDNYISSQPSTSLVDHFLTQPLIDVAWRGYCDIDDNEYLMSLILRAHLSNKAHENVHDAVTLLPKLLNFNFVPKKYAWPKSFEESPPTSNAIGLYLFPDDERAEELYDGLVHKMIDYDLALNSIVDNLELLVFCSIELPREEWSFMGKYYLWGVFRPMKDPIMPNTQFSNNFNPSDSFYHQNPSSRFPNTYFRQEPVEQLVNLTRPISPNPHYRPYNNLSFDNHWKHSRGEFWEPQEHEHGHDDYLPDYGERNRYYREPQEHEHRHDADFSDYGKRNRYYRGRSDRRNKRAKNWNDRDRKYAGHSHKLYLQSG</sequence>
<keyword evidence="4" id="KW-0805">Transcription regulation</keyword>
<keyword evidence="9" id="KW-1185">Reference proteome</keyword>
<gene>
    <name evidence="8" type="ORF">RND81_11G230300</name>
</gene>
<feature type="domain" description="AIPP2-like SPOC-like" evidence="7">
    <location>
        <begin position="598"/>
        <end position="726"/>
    </location>
</feature>
<dbReference type="Gene3D" id="3.30.40.10">
    <property type="entry name" value="Zinc/RING finger domain, C3HC4 (zinc finger)"/>
    <property type="match status" value="1"/>
</dbReference>
<dbReference type="GO" id="GO:0140566">
    <property type="term" value="F:histone reader activity"/>
    <property type="evidence" value="ECO:0007669"/>
    <property type="project" value="InterPro"/>
</dbReference>
<feature type="compositionally biased region" description="Polar residues" evidence="6">
    <location>
        <begin position="403"/>
        <end position="418"/>
    </location>
</feature>
<feature type="compositionally biased region" description="Basic and acidic residues" evidence="6">
    <location>
        <begin position="828"/>
        <end position="846"/>
    </location>
</feature>
<keyword evidence="2" id="KW-0863">Zinc-finger</keyword>
<dbReference type="GO" id="GO:0008270">
    <property type="term" value="F:zinc ion binding"/>
    <property type="evidence" value="ECO:0007669"/>
    <property type="project" value="UniProtKB-KW"/>
</dbReference>
<dbReference type="InterPro" id="IPR056280">
    <property type="entry name" value="AIPP2-like_SPOC"/>
</dbReference>
<keyword evidence="1" id="KW-0479">Metal-binding</keyword>
<feature type="region of interest" description="Disordered" evidence="6">
    <location>
        <begin position="534"/>
        <end position="557"/>
    </location>
</feature>
<evidence type="ECO:0000256" key="4">
    <source>
        <dbReference type="ARBA" id="ARBA00023015"/>
    </source>
</evidence>
<dbReference type="InterPro" id="IPR013083">
    <property type="entry name" value="Znf_RING/FYVE/PHD"/>
</dbReference>
<comment type="caution">
    <text evidence="8">The sequence shown here is derived from an EMBL/GenBank/DDBJ whole genome shotgun (WGS) entry which is preliminary data.</text>
</comment>
<feature type="region of interest" description="Disordered" evidence="6">
    <location>
        <begin position="828"/>
        <end position="884"/>
    </location>
</feature>
<dbReference type="GO" id="GO:0034244">
    <property type="term" value="P:negative regulation of transcription elongation by RNA polymerase II"/>
    <property type="evidence" value="ECO:0007669"/>
    <property type="project" value="InterPro"/>
</dbReference>
<dbReference type="Pfam" id="PF23121">
    <property type="entry name" value="SPOC_AIPP2"/>
    <property type="match status" value="1"/>
</dbReference>
<feature type="compositionally biased region" description="Basic residues" evidence="6">
    <location>
        <begin position="147"/>
        <end position="161"/>
    </location>
</feature>
<evidence type="ECO:0000256" key="6">
    <source>
        <dbReference type="SAM" id="MobiDB-lite"/>
    </source>
</evidence>
<evidence type="ECO:0000256" key="1">
    <source>
        <dbReference type="ARBA" id="ARBA00022723"/>
    </source>
</evidence>
<dbReference type="InterPro" id="IPR011011">
    <property type="entry name" value="Znf_FYVE_PHD"/>
</dbReference>
<feature type="region of interest" description="Disordered" evidence="6">
    <location>
        <begin position="103"/>
        <end position="167"/>
    </location>
</feature>
<feature type="compositionally biased region" description="Basic and acidic residues" evidence="6">
    <location>
        <begin position="371"/>
        <end position="384"/>
    </location>
</feature>
<dbReference type="PANTHER" id="PTHR33304">
    <property type="match status" value="1"/>
</dbReference>
<dbReference type="Proteomes" id="UP001443914">
    <property type="component" value="Unassembled WGS sequence"/>
</dbReference>
<protein>
    <recommendedName>
        <fullName evidence="7">AIPP2-like SPOC-like domain-containing protein</fullName>
    </recommendedName>
</protein>
<evidence type="ECO:0000259" key="7">
    <source>
        <dbReference type="Pfam" id="PF23121"/>
    </source>
</evidence>
<feature type="compositionally biased region" description="Basic and acidic residues" evidence="6">
    <location>
        <begin position="422"/>
        <end position="442"/>
    </location>
</feature>
<proteinExistence type="predicted"/>
<organism evidence="8 9">
    <name type="scientific">Saponaria officinalis</name>
    <name type="common">Common soapwort</name>
    <name type="synonym">Lychnis saponaria</name>
    <dbReference type="NCBI Taxonomy" id="3572"/>
    <lineage>
        <taxon>Eukaryota</taxon>
        <taxon>Viridiplantae</taxon>
        <taxon>Streptophyta</taxon>
        <taxon>Embryophyta</taxon>
        <taxon>Tracheophyta</taxon>
        <taxon>Spermatophyta</taxon>
        <taxon>Magnoliopsida</taxon>
        <taxon>eudicotyledons</taxon>
        <taxon>Gunneridae</taxon>
        <taxon>Pentapetalae</taxon>
        <taxon>Caryophyllales</taxon>
        <taxon>Caryophyllaceae</taxon>
        <taxon>Caryophylleae</taxon>
        <taxon>Saponaria</taxon>
    </lineage>
</organism>
<keyword evidence="5" id="KW-0804">Transcription</keyword>
<dbReference type="AlphaFoldDB" id="A0AAW1HR27"/>
<evidence type="ECO:0000256" key="5">
    <source>
        <dbReference type="ARBA" id="ARBA00023163"/>
    </source>
</evidence>
<feature type="region of interest" description="Disordered" evidence="6">
    <location>
        <begin position="371"/>
        <end position="462"/>
    </location>
</feature>